<feature type="transmembrane region" description="Helical" evidence="12">
    <location>
        <begin position="12"/>
        <end position="31"/>
    </location>
</feature>
<evidence type="ECO:0000256" key="9">
    <source>
        <dbReference type="ARBA" id="ARBA00040743"/>
    </source>
</evidence>
<keyword evidence="3" id="KW-0997">Cell inner membrane</keyword>
<dbReference type="PANTHER" id="PTHR47529:SF1">
    <property type="entry name" value="PERIPLASMIC CHAPERONE PPID"/>
    <property type="match status" value="1"/>
</dbReference>
<dbReference type="InterPro" id="IPR023058">
    <property type="entry name" value="PPIase_PpiC_CS"/>
</dbReference>
<dbReference type="PROSITE" id="PS50198">
    <property type="entry name" value="PPIC_PPIASE_2"/>
    <property type="match status" value="1"/>
</dbReference>
<evidence type="ECO:0000256" key="4">
    <source>
        <dbReference type="ARBA" id="ARBA00022692"/>
    </source>
</evidence>
<evidence type="ECO:0000259" key="13">
    <source>
        <dbReference type="PROSITE" id="PS50198"/>
    </source>
</evidence>
<dbReference type="AlphaFoldDB" id="A0A1I3N0Y1"/>
<evidence type="ECO:0000256" key="1">
    <source>
        <dbReference type="ARBA" id="ARBA00004382"/>
    </source>
</evidence>
<sequence length="632" mass="70038">MLEILRQGAQSWGIKILFGIIIAVFVLAFGMNRVQNDQTTVVATVNDSPILFKPFQERVQRSLELARSQNPNLTAEILAQMGFKRQILEQMVIEELMMQQAAKLGLTVSKEELAKEIHLIPAFQNESNVFDPGAYQNVLRANNLTPGKFESEYMRGMTMDKLRTYVGLPGRLGEDQAHDFYTYGRSTAVISYMMYPWESYQDQVNATEERINEYYEARKANYAVPARAKIAYLLLTPATLADLSLVSPEETEKYYAENKEQFKIEEQIRARHLLVRVDENADDAAVEKAMQTIEAAQKDLAAGKSFAEVAAKYTEDPSGTQTGGELGWFGRGRMVKPFEDAAFALEKGAVSEPIRTQFGFHLISVEDVKGAGYEDFESVAADIANIIAEDRAAETLQDRLDQALEMVLVGEPLDAVAKAIGLKLEVRESGYFAKNQGPRELPGLSPENAQALFDLPLDITTQSPLPIADGYLLATKLEQVSESVKPLEEVKTEIVAAITREEALKMAKTAAEKDLEALLKGESLADATLKETEPFGRQGSIAGLGMNQLLANKAFETEAGSWLPEAYAFPEGYVLARADKVTPPAEEEWAAEKELWLTSLNERAEEQTVQAFVADLRAKADVRIANPALLEN</sequence>
<name>A0A1I3N0Y1_9BACT</name>
<evidence type="ECO:0000256" key="2">
    <source>
        <dbReference type="ARBA" id="ARBA00022475"/>
    </source>
</evidence>
<keyword evidence="4 12" id="KW-0812">Transmembrane</keyword>
<evidence type="ECO:0000256" key="8">
    <source>
        <dbReference type="ARBA" id="ARBA00038408"/>
    </source>
</evidence>
<dbReference type="Proteomes" id="UP000198635">
    <property type="component" value="Unassembled WGS sequence"/>
</dbReference>
<dbReference type="STRING" id="52560.SAMN04488082_101140"/>
<organism evidence="14 15">
    <name type="scientific">Desulfomicrobium apsheronum</name>
    <dbReference type="NCBI Taxonomy" id="52560"/>
    <lineage>
        <taxon>Bacteria</taxon>
        <taxon>Pseudomonadati</taxon>
        <taxon>Thermodesulfobacteriota</taxon>
        <taxon>Desulfovibrionia</taxon>
        <taxon>Desulfovibrionales</taxon>
        <taxon>Desulfomicrobiaceae</taxon>
        <taxon>Desulfomicrobium</taxon>
    </lineage>
</organism>
<evidence type="ECO:0000256" key="11">
    <source>
        <dbReference type="PROSITE-ProRule" id="PRU00278"/>
    </source>
</evidence>
<dbReference type="SUPFAM" id="SSF109998">
    <property type="entry name" value="Triger factor/SurA peptide-binding domain-like"/>
    <property type="match status" value="1"/>
</dbReference>
<accession>A0A1I3N0Y1</accession>
<keyword evidence="11" id="KW-0697">Rotamase</keyword>
<evidence type="ECO:0000256" key="5">
    <source>
        <dbReference type="ARBA" id="ARBA00022989"/>
    </source>
</evidence>
<keyword evidence="6 12" id="KW-0472">Membrane</keyword>
<dbReference type="GO" id="GO:0005886">
    <property type="term" value="C:plasma membrane"/>
    <property type="evidence" value="ECO:0007669"/>
    <property type="project" value="UniProtKB-SubCell"/>
</dbReference>
<evidence type="ECO:0000256" key="12">
    <source>
        <dbReference type="SAM" id="Phobius"/>
    </source>
</evidence>
<dbReference type="GO" id="GO:0003755">
    <property type="term" value="F:peptidyl-prolyl cis-trans isomerase activity"/>
    <property type="evidence" value="ECO:0007669"/>
    <property type="project" value="UniProtKB-KW"/>
</dbReference>
<dbReference type="OrthoDB" id="9812372at2"/>
<dbReference type="InterPro" id="IPR052029">
    <property type="entry name" value="PpiD_chaperone"/>
</dbReference>
<dbReference type="Gene3D" id="1.10.4030.10">
    <property type="entry name" value="Porin chaperone SurA, peptide-binding domain"/>
    <property type="match status" value="1"/>
</dbReference>
<evidence type="ECO:0000256" key="6">
    <source>
        <dbReference type="ARBA" id="ARBA00023136"/>
    </source>
</evidence>
<evidence type="ECO:0000313" key="14">
    <source>
        <dbReference type="EMBL" id="SFJ02852.1"/>
    </source>
</evidence>
<evidence type="ECO:0000256" key="10">
    <source>
        <dbReference type="ARBA" id="ARBA00042775"/>
    </source>
</evidence>
<feature type="domain" description="PpiC" evidence="13">
    <location>
        <begin position="265"/>
        <end position="367"/>
    </location>
</feature>
<evidence type="ECO:0000313" key="15">
    <source>
        <dbReference type="Proteomes" id="UP000198635"/>
    </source>
</evidence>
<proteinExistence type="inferred from homology"/>
<dbReference type="PROSITE" id="PS01096">
    <property type="entry name" value="PPIC_PPIASE_1"/>
    <property type="match status" value="1"/>
</dbReference>
<dbReference type="Gene3D" id="3.10.50.40">
    <property type="match status" value="1"/>
</dbReference>
<dbReference type="Pfam" id="PF13616">
    <property type="entry name" value="Rotamase_3"/>
    <property type="match status" value="1"/>
</dbReference>
<comment type="similarity">
    <text evidence="8">Belongs to the PpiD chaperone family.</text>
</comment>
<dbReference type="InterPro" id="IPR000297">
    <property type="entry name" value="PPIase_PpiC"/>
</dbReference>
<evidence type="ECO:0000256" key="7">
    <source>
        <dbReference type="ARBA" id="ARBA00023186"/>
    </source>
</evidence>
<dbReference type="SUPFAM" id="SSF54534">
    <property type="entry name" value="FKBP-like"/>
    <property type="match status" value="1"/>
</dbReference>
<reference evidence="15" key="1">
    <citation type="submission" date="2016-10" db="EMBL/GenBank/DDBJ databases">
        <authorList>
            <person name="Varghese N."/>
            <person name="Submissions S."/>
        </authorList>
    </citation>
    <scope>NUCLEOTIDE SEQUENCE [LARGE SCALE GENOMIC DNA]</scope>
    <source>
        <strain evidence="15">DSM 5918</strain>
    </source>
</reference>
<keyword evidence="11 14" id="KW-0413">Isomerase</keyword>
<dbReference type="InterPro" id="IPR027304">
    <property type="entry name" value="Trigger_fact/SurA_dom_sf"/>
</dbReference>
<dbReference type="RefSeq" id="WP_092372230.1">
    <property type="nucleotide sequence ID" value="NZ_FORX01000001.1"/>
</dbReference>
<dbReference type="PANTHER" id="PTHR47529">
    <property type="entry name" value="PEPTIDYL-PROLYL CIS-TRANS ISOMERASE D"/>
    <property type="match status" value="1"/>
</dbReference>
<dbReference type="InterPro" id="IPR046357">
    <property type="entry name" value="PPIase_dom_sf"/>
</dbReference>
<gene>
    <name evidence="14" type="ORF">SAMN04488082_101140</name>
</gene>
<dbReference type="Pfam" id="PF13624">
    <property type="entry name" value="SurA_N_3"/>
    <property type="match status" value="1"/>
</dbReference>
<comment type="subcellular location">
    <subcellularLocation>
        <location evidence="1">Cell inner membrane</location>
        <topology evidence="1">Single-pass type II membrane protein</topology>
        <orientation evidence="1">Periplasmic side</orientation>
    </subcellularLocation>
</comment>
<keyword evidence="7" id="KW-0143">Chaperone</keyword>
<dbReference type="EMBL" id="FORX01000001">
    <property type="protein sequence ID" value="SFJ02852.1"/>
    <property type="molecule type" value="Genomic_DNA"/>
</dbReference>
<keyword evidence="15" id="KW-1185">Reference proteome</keyword>
<keyword evidence="5 12" id="KW-1133">Transmembrane helix</keyword>
<evidence type="ECO:0000256" key="3">
    <source>
        <dbReference type="ARBA" id="ARBA00022519"/>
    </source>
</evidence>
<keyword evidence="2" id="KW-1003">Cell membrane</keyword>
<protein>
    <recommendedName>
        <fullName evidence="9">Periplasmic chaperone PpiD</fullName>
    </recommendedName>
    <alternativeName>
        <fullName evidence="10">Periplasmic folding chaperone</fullName>
    </alternativeName>
</protein>